<gene>
    <name evidence="3" type="ORF">IFM89_017940</name>
</gene>
<dbReference type="GO" id="GO:0005829">
    <property type="term" value="C:cytosol"/>
    <property type="evidence" value="ECO:0007669"/>
    <property type="project" value="TreeGrafter"/>
</dbReference>
<evidence type="ECO:0000313" key="4">
    <source>
        <dbReference type="Proteomes" id="UP000631114"/>
    </source>
</evidence>
<evidence type="ECO:0000256" key="2">
    <source>
        <dbReference type="ARBA" id="ARBA00022840"/>
    </source>
</evidence>
<dbReference type="PANTHER" id="PTHR45639:SF4">
    <property type="entry name" value="HSC70CB, ISOFORM G"/>
    <property type="match status" value="1"/>
</dbReference>
<dbReference type="AlphaFoldDB" id="A0A835HWC5"/>
<keyword evidence="2" id="KW-0067">ATP-binding</keyword>
<keyword evidence="4" id="KW-1185">Reference proteome</keyword>
<dbReference type="GO" id="GO:0140662">
    <property type="term" value="F:ATP-dependent protein folding chaperone"/>
    <property type="evidence" value="ECO:0007669"/>
    <property type="project" value="InterPro"/>
</dbReference>
<dbReference type="PANTHER" id="PTHR45639">
    <property type="entry name" value="HSC70CB, ISOFORM G-RELATED"/>
    <property type="match status" value="1"/>
</dbReference>
<name>A0A835HWC5_9MAGN</name>
<dbReference type="Proteomes" id="UP000631114">
    <property type="component" value="Unassembled WGS sequence"/>
</dbReference>
<comment type="caution">
    <text evidence="3">The sequence shown here is derived from an EMBL/GenBank/DDBJ whole genome shotgun (WGS) entry which is preliminary data.</text>
</comment>
<evidence type="ECO:0000256" key="1">
    <source>
        <dbReference type="ARBA" id="ARBA00022741"/>
    </source>
</evidence>
<dbReference type="GO" id="GO:0005524">
    <property type="term" value="F:ATP binding"/>
    <property type="evidence" value="ECO:0007669"/>
    <property type="project" value="UniProtKB-KW"/>
</dbReference>
<dbReference type="EMBL" id="JADFTS010000005">
    <property type="protein sequence ID" value="KAF9605597.1"/>
    <property type="molecule type" value="Genomic_DNA"/>
</dbReference>
<dbReference type="InterPro" id="IPR043129">
    <property type="entry name" value="ATPase_NBD"/>
</dbReference>
<sequence length="118" mass="13518">MNEMKSSLANAMGVLKFKVNNNELDCENGMKDDVGIIEANAKRLYSFGFKKGRLKVLAHSFDSNLGGRDFDEVLFRHFVGKLRVSIRWMSTRMLELVLDFESLCEKLKKMLSANPRLL</sequence>
<dbReference type="Pfam" id="PF00012">
    <property type="entry name" value="HSP70"/>
    <property type="match status" value="1"/>
</dbReference>
<evidence type="ECO:0000313" key="3">
    <source>
        <dbReference type="EMBL" id="KAF9605597.1"/>
    </source>
</evidence>
<dbReference type="Gene3D" id="3.90.640.10">
    <property type="entry name" value="Actin, Chain A, domain 4"/>
    <property type="match status" value="1"/>
</dbReference>
<accession>A0A835HWC5</accession>
<dbReference type="OrthoDB" id="434160at2759"/>
<proteinExistence type="predicted"/>
<dbReference type="Gene3D" id="3.30.420.40">
    <property type="match status" value="1"/>
</dbReference>
<organism evidence="3 4">
    <name type="scientific">Coptis chinensis</name>
    <dbReference type="NCBI Taxonomy" id="261450"/>
    <lineage>
        <taxon>Eukaryota</taxon>
        <taxon>Viridiplantae</taxon>
        <taxon>Streptophyta</taxon>
        <taxon>Embryophyta</taxon>
        <taxon>Tracheophyta</taxon>
        <taxon>Spermatophyta</taxon>
        <taxon>Magnoliopsida</taxon>
        <taxon>Ranunculales</taxon>
        <taxon>Ranunculaceae</taxon>
        <taxon>Coptidoideae</taxon>
        <taxon>Coptis</taxon>
    </lineage>
</organism>
<protein>
    <submittedName>
        <fullName evidence="3">Uncharacterized protein</fullName>
    </submittedName>
</protein>
<keyword evidence="1" id="KW-0547">Nucleotide-binding</keyword>
<dbReference type="InterPro" id="IPR013126">
    <property type="entry name" value="Hsp_70_fam"/>
</dbReference>
<dbReference type="SUPFAM" id="SSF53067">
    <property type="entry name" value="Actin-like ATPase domain"/>
    <property type="match status" value="1"/>
</dbReference>
<dbReference type="GO" id="GO:0005634">
    <property type="term" value="C:nucleus"/>
    <property type="evidence" value="ECO:0007669"/>
    <property type="project" value="TreeGrafter"/>
</dbReference>
<reference evidence="3 4" key="1">
    <citation type="submission" date="2020-10" db="EMBL/GenBank/DDBJ databases">
        <title>The Coptis chinensis genome and diversification of protoberbering-type alkaloids.</title>
        <authorList>
            <person name="Wang B."/>
            <person name="Shu S."/>
            <person name="Song C."/>
            <person name="Liu Y."/>
        </authorList>
    </citation>
    <scope>NUCLEOTIDE SEQUENCE [LARGE SCALE GENOMIC DNA]</scope>
    <source>
        <strain evidence="3">HL-2020</strain>
        <tissue evidence="3">Leaf</tissue>
    </source>
</reference>